<protein>
    <submittedName>
        <fullName evidence="4">Uncharacterized protein</fullName>
    </submittedName>
</protein>
<dbReference type="InterPro" id="IPR056693">
    <property type="entry name" value="DUF7791"/>
</dbReference>
<dbReference type="SUPFAM" id="SSF52540">
    <property type="entry name" value="P-loop containing nucleoside triphosphate hydrolases"/>
    <property type="match status" value="1"/>
</dbReference>
<feature type="domain" description="DUF7791" evidence="3">
    <location>
        <begin position="550"/>
        <end position="697"/>
    </location>
</feature>
<dbReference type="AlphaFoldDB" id="A0A2J6QQR3"/>
<reference evidence="4 5" key="1">
    <citation type="submission" date="2016-05" db="EMBL/GenBank/DDBJ databases">
        <title>A degradative enzymes factory behind the ericoid mycorrhizal symbiosis.</title>
        <authorList>
            <consortium name="DOE Joint Genome Institute"/>
            <person name="Martino E."/>
            <person name="Morin E."/>
            <person name="Grelet G."/>
            <person name="Kuo A."/>
            <person name="Kohler A."/>
            <person name="Daghino S."/>
            <person name="Barry K."/>
            <person name="Choi C."/>
            <person name="Cichocki N."/>
            <person name="Clum A."/>
            <person name="Copeland A."/>
            <person name="Hainaut M."/>
            <person name="Haridas S."/>
            <person name="Labutti K."/>
            <person name="Lindquist E."/>
            <person name="Lipzen A."/>
            <person name="Khouja H.-R."/>
            <person name="Murat C."/>
            <person name="Ohm R."/>
            <person name="Olson A."/>
            <person name="Spatafora J."/>
            <person name="Veneault-Fourrey C."/>
            <person name="Henrissat B."/>
            <person name="Grigoriev I."/>
            <person name="Martin F."/>
            <person name="Perotto S."/>
        </authorList>
    </citation>
    <scope>NUCLEOTIDE SEQUENCE [LARGE SCALE GENOMIC DNA]</scope>
    <source>
        <strain evidence="4 5">UAMH 7357</strain>
    </source>
</reference>
<dbReference type="InterPro" id="IPR056884">
    <property type="entry name" value="NPHP3-like_N"/>
</dbReference>
<dbReference type="Proteomes" id="UP000235672">
    <property type="component" value="Unassembled WGS sequence"/>
</dbReference>
<accession>A0A2J6QQR3</accession>
<gene>
    <name evidence="4" type="ORF">NA56DRAFT_653279</name>
</gene>
<keyword evidence="1" id="KW-0677">Repeat</keyword>
<evidence type="ECO:0000313" key="4">
    <source>
        <dbReference type="EMBL" id="PMD28607.1"/>
    </source>
</evidence>
<feature type="domain" description="Nephrocystin 3-like N-terminal" evidence="2">
    <location>
        <begin position="275"/>
        <end position="440"/>
    </location>
</feature>
<evidence type="ECO:0000259" key="2">
    <source>
        <dbReference type="Pfam" id="PF24883"/>
    </source>
</evidence>
<dbReference type="EMBL" id="KZ613464">
    <property type="protein sequence ID" value="PMD28607.1"/>
    <property type="molecule type" value="Genomic_DNA"/>
</dbReference>
<dbReference type="Pfam" id="PF25053">
    <property type="entry name" value="DUF7791"/>
    <property type="match status" value="1"/>
</dbReference>
<evidence type="ECO:0000259" key="3">
    <source>
        <dbReference type="Pfam" id="PF25053"/>
    </source>
</evidence>
<evidence type="ECO:0000313" key="5">
    <source>
        <dbReference type="Proteomes" id="UP000235672"/>
    </source>
</evidence>
<dbReference type="Gene3D" id="3.40.50.300">
    <property type="entry name" value="P-loop containing nucleotide triphosphate hydrolases"/>
    <property type="match status" value="1"/>
</dbReference>
<sequence length="988" mass="113018">MAEAIAALSLAATIVQFIDFGGKVLSGGLKLYKNRLGSNVLGDANDTKIITQSLQRLIEMLNKPLEQSDSTNEVSQTEIDLRDLAAHCTDIANELLRAIAKVELQGKRGKWDSLRAALKHVLAEERIERIRQRLDKFRQEIIVHILACFRNETSNALKWQDSVLKNIQGRTESIGENFLKFVEQSNKWQEGYIEDCKRWKKEIIDAIHNSGSSEKQRLTEIRVPKDNVHKNLLALLKFEEMEDRHERIAEAFEKTFQWIFQDSNSESPQEERWISFDQWLASTSSLYWITGKAGSGKSTLIKYVVQDQRTREYLRRWAPDGTLVTASYFFWNSGTNMQMSQQGLQQSLLYQILSSCPELTCRLLPGRWEAHYLFGDDPNPLTELELRHAFTLLKNVESSAAKICLFVDGLDEFDGDHSKLVNFIRDLSQYPNVKLCVSSRPWLVFEDAFKTRPSLMVQDLTYPDIMHFITAKFSGNPGFSELRERETEYADQLFEDIAQKSAGVFLWVALVVSSLLDGLSNADRVSDLQRRLSFLPPDLEKLYQKILDNLDPFYLEHASQLFQLVREAQEPPSILCMSLADEEMDSVLKRKFSPFDDEEIITRFEVMKRRLNSRCKGLLEVAFELEHSDGDLSGGPDRQSLSASTVQYLHRTVKDFLENPKNWEWFMKSRQDYYDPYLALAKSFLGQLKGVSLASQCVSLVENCLFYARLAQNGRPADLVAVLDELDRTAGELAGRIDDKGQLIHNGISATDQDLFLEAQAAMFLEAQSLEAPVNKACRLDLGWTSNSYIAPRVYPKGLNFLSLATRLGLHEYVAAKVKRGCLVIQDGNIWPLLLDIILPIGCEKPLVLTNPFPDSRMLKMLLDQGADPNRGIPYSPYGNMTPWEYLLWKRQDDFSHLGLDPWLEIVPQFLAYGAHPRAITNSRFRVNNVRNNSLKTTYQVGDALYTYLRSKNGWFNWGLSVWPRCDFSETDIQIIKECVVKRPKPKS</sequence>
<dbReference type="InterPro" id="IPR027417">
    <property type="entry name" value="P-loop_NTPase"/>
</dbReference>
<name>A0A2J6QQR3_9HELO</name>
<dbReference type="OrthoDB" id="443402at2759"/>
<dbReference type="STRING" id="1745343.A0A2J6QQR3"/>
<dbReference type="PANTHER" id="PTHR10039">
    <property type="entry name" value="AMELOGENIN"/>
    <property type="match status" value="1"/>
</dbReference>
<organism evidence="4 5">
    <name type="scientific">Hyaloscypha hepaticicola</name>
    <dbReference type="NCBI Taxonomy" id="2082293"/>
    <lineage>
        <taxon>Eukaryota</taxon>
        <taxon>Fungi</taxon>
        <taxon>Dikarya</taxon>
        <taxon>Ascomycota</taxon>
        <taxon>Pezizomycotina</taxon>
        <taxon>Leotiomycetes</taxon>
        <taxon>Helotiales</taxon>
        <taxon>Hyaloscyphaceae</taxon>
        <taxon>Hyaloscypha</taxon>
    </lineage>
</organism>
<evidence type="ECO:0000256" key="1">
    <source>
        <dbReference type="ARBA" id="ARBA00022737"/>
    </source>
</evidence>
<proteinExistence type="predicted"/>
<dbReference type="Pfam" id="PF24883">
    <property type="entry name" value="NPHP3_N"/>
    <property type="match status" value="1"/>
</dbReference>
<keyword evidence="5" id="KW-1185">Reference proteome</keyword>
<dbReference type="PANTHER" id="PTHR10039:SF5">
    <property type="entry name" value="NACHT DOMAIN-CONTAINING PROTEIN"/>
    <property type="match status" value="1"/>
</dbReference>